<keyword evidence="2" id="KW-1185">Reference proteome</keyword>
<dbReference type="RefSeq" id="WP_250826696.1">
    <property type="nucleotide sequence ID" value="NZ_JAMOIL010000007.1"/>
</dbReference>
<evidence type="ECO:0000313" key="1">
    <source>
        <dbReference type="EMBL" id="MCM0619991.1"/>
    </source>
</evidence>
<protein>
    <submittedName>
        <fullName evidence="1">Uncharacterized protein</fullName>
    </submittedName>
</protein>
<name>A0A9X2D631_9ACTN</name>
<comment type="caution">
    <text evidence="1">The sequence shown here is derived from an EMBL/GenBank/DDBJ whole genome shotgun (WGS) entry which is preliminary data.</text>
</comment>
<dbReference type="Proteomes" id="UP001139485">
    <property type="component" value="Unassembled WGS sequence"/>
</dbReference>
<proteinExistence type="predicted"/>
<dbReference type="AlphaFoldDB" id="A0A9X2D631"/>
<organism evidence="1 2">
    <name type="scientific">Nocardioides bruguierae</name>
    <dbReference type="NCBI Taxonomy" id="2945102"/>
    <lineage>
        <taxon>Bacteria</taxon>
        <taxon>Bacillati</taxon>
        <taxon>Actinomycetota</taxon>
        <taxon>Actinomycetes</taxon>
        <taxon>Propionibacteriales</taxon>
        <taxon>Nocardioidaceae</taxon>
        <taxon>Nocardioides</taxon>
    </lineage>
</organism>
<reference evidence="1" key="1">
    <citation type="submission" date="2022-05" db="EMBL/GenBank/DDBJ databases">
        <authorList>
            <person name="Tuo L."/>
        </authorList>
    </citation>
    <scope>NUCLEOTIDE SEQUENCE</scope>
    <source>
        <strain evidence="1">BSK12Z-4</strain>
    </source>
</reference>
<evidence type="ECO:0000313" key="2">
    <source>
        <dbReference type="Proteomes" id="UP001139485"/>
    </source>
</evidence>
<gene>
    <name evidence="1" type="ORF">M8330_06745</name>
</gene>
<dbReference type="EMBL" id="JAMOIL010000007">
    <property type="protein sequence ID" value="MCM0619991.1"/>
    <property type="molecule type" value="Genomic_DNA"/>
</dbReference>
<accession>A0A9X2D631</accession>
<sequence>MLVPPRVLDLFAVPGGAVAVPGTGTVRAGDLALRPGRDAALVGAVSPVQARLAVRLDEAPGRGHRDLRLGLPVPARDGSWVVDGWSAARHEPGTEVCGDVAVVLGAGRLLHALLDVAVRTPPSALVEREDPRGLAEAVAFGERPLTDALVERLVATAGLGVPAVRLAQEALTALALLSAGPDPRPRQLVHAALAGNVHLEALGAPFVTAIEPTWRPAPFAEATAVLDLVLDLGAPAPHLDELASREETRADLLRALVVRLLTGAGADDAHRTVLGLLAGRLVG</sequence>